<evidence type="ECO:0000256" key="9">
    <source>
        <dbReference type="ARBA" id="ARBA00022777"/>
    </source>
</evidence>
<reference evidence="16 17" key="1">
    <citation type="submission" date="2017-09" db="EMBL/GenBank/DDBJ databases">
        <title>Depth-based differentiation of microbial function through sediment-hosted aquifers and enrichment of novel symbionts in the deep terrestrial subsurface.</title>
        <authorList>
            <person name="Probst A.J."/>
            <person name="Ladd B."/>
            <person name="Jarett J.K."/>
            <person name="Geller-Mcgrath D.E."/>
            <person name="Sieber C.M."/>
            <person name="Emerson J.B."/>
            <person name="Anantharaman K."/>
            <person name="Thomas B.C."/>
            <person name="Malmstrom R."/>
            <person name="Stieglmeier M."/>
            <person name="Klingl A."/>
            <person name="Woyke T."/>
            <person name="Ryan C.M."/>
            <person name="Banfield J.F."/>
        </authorList>
    </citation>
    <scope>NUCLEOTIDE SEQUENCE [LARGE SCALE GENOMIC DNA]</scope>
    <source>
        <strain evidence="16">CG23_combo_of_CG06-09_8_20_14_all_41_10</strain>
    </source>
</reference>
<dbReference type="Gene3D" id="3.30.565.10">
    <property type="entry name" value="Histidine kinase-like ATPase, C-terminal domain"/>
    <property type="match status" value="1"/>
</dbReference>
<dbReference type="SMART" id="SM00388">
    <property type="entry name" value="HisKA"/>
    <property type="match status" value="1"/>
</dbReference>
<evidence type="ECO:0000256" key="3">
    <source>
        <dbReference type="ARBA" id="ARBA00004314"/>
    </source>
</evidence>
<dbReference type="Pfam" id="PF00512">
    <property type="entry name" value="HisKA"/>
    <property type="match status" value="1"/>
</dbReference>
<dbReference type="GO" id="GO:0045121">
    <property type="term" value="C:membrane raft"/>
    <property type="evidence" value="ECO:0007669"/>
    <property type="project" value="UniProtKB-SubCell"/>
</dbReference>
<keyword evidence="14" id="KW-0812">Transmembrane</keyword>
<dbReference type="PANTHER" id="PTHR43711:SF31">
    <property type="entry name" value="HISTIDINE KINASE"/>
    <property type="match status" value="1"/>
</dbReference>
<dbReference type="SUPFAM" id="SSF55781">
    <property type="entry name" value="GAF domain-like"/>
    <property type="match status" value="1"/>
</dbReference>
<dbReference type="EMBL" id="PCRK01000063">
    <property type="protein sequence ID" value="PIP19456.1"/>
    <property type="molecule type" value="Genomic_DNA"/>
</dbReference>
<evidence type="ECO:0000256" key="13">
    <source>
        <dbReference type="SAM" id="Coils"/>
    </source>
</evidence>
<evidence type="ECO:0000313" key="16">
    <source>
        <dbReference type="EMBL" id="PIP19456.1"/>
    </source>
</evidence>
<proteinExistence type="predicted"/>
<feature type="domain" description="Histidine kinase" evidence="15">
    <location>
        <begin position="276"/>
        <end position="494"/>
    </location>
</feature>
<keyword evidence="12 14" id="KW-0472">Membrane</keyword>
<name>A0A2G9YJQ5_9BACT</name>
<evidence type="ECO:0000256" key="7">
    <source>
        <dbReference type="ARBA" id="ARBA00022679"/>
    </source>
</evidence>
<dbReference type="GO" id="GO:0005524">
    <property type="term" value="F:ATP binding"/>
    <property type="evidence" value="ECO:0007669"/>
    <property type="project" value="UniProtKB-KW"/>
</dbReference>
<evidence type="ECO:0000256" key="12">
    <source>
        <dbReference type="ARBA" id="ARBA00023136"/>
    </source>
</evidence>
<evidence type="ECO:0000256" key="6">
    <source>
        <dbReference type="ARBA" id="ARBA00022553"/>
    </source>
</evidence>
<keyword evidence="13" id="KW-0175">Coiled coil</keyword>
<dbReference type="PROSITE" id="PS50109">
    <property type="entry name" value="HIS_KIN"/>
    <property type="match status" value="1"/>
</dbReference>
<evidence type="ECO:0000256" key="11">
    <source>
        <dbReference type="ARBA" id="ARBA00023012"/>
    </source>
</evidence>
<dbReference type="CDD" id="cd00075">
    <property type="entry name" value="HATPase"/>
    <property type="match status" value="1"/>
</dbReference>
<feature type="transmembrane region" description="Helical" evidence="14">
    <location>
        <begin position="6"/>
        <end position="24"/>
    </location>
</feature>
<evidence type="ECO:0000256" key="8">
    <source>
        <dbReference type="ARBA" id="ARBA00022741"/>
    </source>
</evidence>
<dbReference type="SUPFAM" id="SSF55874">
    <property type="entry name" value="ATPase domain of HSP90 chaperone/DNA topoisomerase II/histidine kinase"/>
    <property type="match status" value="1"/>
</dbReference>
<evidence type="ECO:0000256" key="4">
    <source>
        <dbReference type="ARBA" id="ARBA00012438"/>
    </source>
</evidence>
<accession>A0A2G9YJQ5</accession>
<dbReference type="GO" id="GO:0005886">
    <property type="term" value="C:plasma membrane"/>
    <property type="evidence" value="ECO:0007669"/>
    <property type="project" value="UniProtKB-SubCell"/>
</dbReference>
<dbReference type="PRINTS" id="PR00344">
    <property type="entry name" value="BCTRLSENSOR"/>
</dbReference>
<evidence type="ECO:0000313" key="17">
    <source>
        <dbReference type="Proteomes" id="UP000231292"/>
    </source>
</evidence>
<dbReference type="Gene3D" id="3.30.450.40">
    <property type="match status" value="1"/>
</dbReference>
<keyword evidence="6" id="KW-0597">Phosphoprotein</keyword>
<protein>
    <recommendedName>
        <fullName evidence="4">histidine kinase</fullName>
        <ecNumber evidence="4">2.7.13.3</ecNumber>
    </recommendedName>
</protein>
<dbReference type="InterPro" id="IPR036890">
    <property type="entry name" value="HATPase_C_sf"/>
</dbReference>
<keyword evidence="8" id="KW-0547">Nucleotide-binding</keyword>
<keyword evidence="7" id="KW-0808">Transferase</keyword>
<keyword evidence="10" id="KW-0067">ATP-binding</keyword>
<dbReference type="GO" id="GO:0000155">
    <property type="term" value="F:phosphorelay sensor kinase activity"/>
    <property type="evidence" value="ECO:0007669"/>
    <property type="project" value="InterPro"/>
</dbReference>
<evidence type="ECO:0000256" key="14">
    <source>
        <dbReference type="SAM" id="Phobius"/>
    </source>
</evidence>
<comment type="caution">
    <text evidence="16">The sequence shown here is derived from an EMBL/GenBank/DDBJ whole genome shotgun (WGS) entry which is preliminary data.</text>
</comment>
<dbReference type="SUPFAM" id="SSF47384">
    <property type="entry name" value="Homodimeric domain of signal transducing histidine kinase"/>
    <property type="match status" value="1"/>
</dbReference>
<evidence type="ECO:0000256" key="2">
    <source>
        <dbReference type="ARBA" id="ARBA00004236"/>
    </source>
</evidence>
<organism evidence="16 17">
    <name type="scientific">Candidatus Sherwoodlollariibacterium unditelluris</name>
    <dbReference type="NCBI Taxonomy" id="1974757"/>
    <lineage>
        <taxon>Bacteria</taxon>
        <taxon>Pseudomonadati</taxon>
        <taxon>Candidatus Omnitrophota</taxon>
        <taxon>Candidatus Sherwoodlollariibacterium</taxon>
    </lineage>
</organism>
<dbReference type="InterPro" id="IPR005467">
    <property type="entry name" value="His_kinase_dom"/>
</dbReference>
<dbReference type="Gene3D" id="1.10.287.130">
    <property type="match status" value="1"/>
</dbReference>
<dbReference type="SMART" id="SM00387">
    <property type="entry name" value="HATPase_c"/>
    <property type="match status" value="1"/>
</dbReference>
<keyword evidence="9" id="KW-0418">Kinase</keyword>
<dbReference type="AlphaFoldDB" id="A0A2G9YJQ5"/>
<dbReference type="PANTHER" id="PTHR43711">
    <property type="entry name" value="TWO-COMPONENT HISTIDINE KINASE"/>
    <property type="match status" value="1"/>
</dbReference>
<feature type="coiled-coil region" evidence="13">
    <location>
        <begin position="23"/>
        <end position="50"/>
    </location>
</feature>
<keyword evidence="14" id="KW-1133">Transmembrane helix</keyword>
<dbReference type="EC" id="2.7.13.3" evidence="4"/>
<sequence>MFNSDIILILTSTLIIIALSSMLLTKMQKIKQLQNEADELKRSLDGMDEQAKIIVRTDMELNRIQEELDKKISGLYALQGLSYAISMTLVEEEIFRRLSLEYLEKLGFEKTLVFLWDNERKNFTLKTAIGYTEEEINLINSHINANKNHCLNLIGEAKTLSSLSAPGNFITKNTLYNIFKANYFIFSPILPQQNNRGFLFVGTQNAETVITEGDEELIKILTTQLGQALENARLFEKTWNAQQELEKKVTERTRELTAALEEVRKLSKLKTNFVSSVSHELRTPLTSIKGYAAILLTGKLGAIPIEAKERLDKINRHSDELVHMVNDLLDISRIESGKVTMNLAPCDLKEIINKVDDLLSGQLKERKINLSVNIEPNASSVLIDRVQIERVFINLIGNAMKFTPAGGRISISNRKAGEMIQVDVSDTGCGIPLEAQEAIFEEFFRVDNPINQEVKGTGLGLALVKRIIETHQGKIWVKSKAGSGSTFSFTLQQG</sequence>
<dbReference type="InterPro" id="IPR050736">
    <property type="entry name" value="Sensor_HK_Regulatory"/>
</dbReference>
<dbReference type="FunFam" id="1.10.287.130:FF:000001">
    <property type="entry name" value="Two-component sensor histidine kinase"/>
    <property type="match status" value="1"/>
</dbReference>
<keyword evidence="11" id="KW-0902">Two-component regulatory system</keyword>
<dbReference type="InterPro" id="IPR029016">
    <property type="entry name" value="GAF-like_dom_sf"/>
</dbReference>
<dbReference type="Proteomes" id="UP000231292">
    <property type="component" value="Unassembled WGS sequence"/>
</dbReference>
<comment type="subcellular location">
    <subcellularLocation>
        <location evidence="2">Cell membrane</location>
    </subcellularLocation>
    <subcellularLocation>
        <location evidence="3">Membrane raft</location>
        <topology evidence="3">Multi-pass membrane protein</topology>
    </subcellularLocation>
</comment>
<evidence type="ECO:0000256" key="10">
    <source>
        <dbReference type="ARBA" id="ARBA00022840"/>
    </source>
</evidence>
<dbReference type="FunFam" id="3.30.565.10:FF:000023">
    <property type="entry name" value="PAS domain-containing sensor histidine kinase"/>
    <property type="match status" value="1"/>
</dbReference>
<gene>
    <name evidence="16" type="ORF">COX41_02750</name>
</gene>
<dbReference type="CDD" id="cd00082">
    <property type="entry name" value="HisKA"/>
    <property type="match status" value="1"/>
</dbReference>
<keyword evidence="5" id="KW-1003">Cell membrane</keyword>
<dbReference type="InterPro" id="IPR003661">
    <property type="entry name" value="HisK_dim/P_dom"/>
</dbReference>
<evidence type="ECO:0000256" key="5">
    <source>
        <dbReference type="ARBA" id="ARBA00022475"/>
    </source>
</evidence>
<dbReference type="InterPro" id="IPR003594">
    <property type="entry name" value="HATPase_dom"/>
</dbReference>
<dbReference type="InterPro" id="IPR004358">
    <property type="entry name" value="Sig_transdc_His_kin-like_C"/>
</dbReference>
<evidence type="ECO:0000259" key="15">
    <source>
        <dbReference type="PROSITE" id="PS50109"/>
    </source>
</evidence>
<evidence type="ECO:0000256" key="1">
    <source>
        <dbReference type="ARBA" id="ARBA00000085"/>
    </source>
</evidence>
<dbReference type="InterPro" id="IPR036097">
    <property type="entry name" value="HisK_dim/P_sf"/>
</dbReference>
<comment type="catalytic activity">
    <reaction evidence="1">
        <text>ATP + protein L-histidine = ADP + protein N-phospho-L-histidine.</text>
        <dbReference type="EC" id="2.7.13.3"/>
    </reaction>
</comment>
<dbReference type="Pfam" id="PF02518">
    <property type="entry name" value="HATPase_c"/>
    <property type="match status" value="1"/>
</dbReference>